<organism evidence="3 4">
    <name type="scientific">Galdieria yellowstonensis</name>
    <dbReference type="NCBI Taxonomy" id="3028027"/>
    <lineage>
        <taxon>Eukaryota</taxon>
        <taxon>Rhodophyta</taxon>
        <taxon>Bangiophyceae</taxon>
        <taxon>Galdieriales</taxon>
        <taxon>Galdieriaceae</taxon>
        <taxon>Galdieria</taxon>
    </lineage>
</organism>
<reference evidence="3 4" key="1">
    <citation type="submission" date="2022-07" db="EMBL/GenBank/DDBJ databases">
        <title>Genome-wide signatures of adaptation to extreme environments.</title>
        <authorList>
            <person name="Cho C.H."/>
            <person name="Yoon H.S."/>
        </authorList>
    </citation>
    <scope>NUCLEOTIDE SEQUENCE [LARGE SCALE GENOMIC DNA]</scope>
    <source>
        <strain evidence="3 4">108.79 E11</strain>
    </source>
</reference>
<dbReference type="GO" id="GO:0046872">
    <property type="term" value="F:metal ion binding"/>
    <property type="evidence" value="ECO:0007669"/>
    <property type="project" value="InterPro"/>
</dbReference>
<dbReference type="EMBL" id="JANCYU010000063">
    <property type="protein sequence ID" value="KAK4528330.1"/>
    <property type="molecule type" value="Genomic_DNA"/>
</dbReference>
<dbReference type="Gene3D" id="3.30.830.10">
    <property type="entry name" value="Metalloenzyme, LuxS/M16 peptidase-like"/>
    <property type="match status" value="4"/>
</dbReference>
<dbReference type="InterPro" id="IPR011249">
    <property type="entry name" value="Metalloenz_LuxS/M16"/>
</dbReference>
<evidence type="ECO:0000313" key="3">
    <source>
        <dbReference type="EMBL" id="KAK4528330.1"/>
    </source>
</evidence>
<protein>
    <submittedName>
        <fullName evidence="3">Uncharacterized protein</fullName>
    </submittedName>
</protein>
<dbReference type="SUPFAM" id="SSF63411">
    <property type="entry name" value="LuxS/MPP-like metallohydrolase"/>
    <property type="match status" value="4"/>
</dbReference>
<dbReference type="PANTHER" id="PTHR43016:SF16">
    <property type="entry name" value="METALLOPROTEASE, PUTATIVE (AFU_ORTHOLOGUE AFUA_4G07610)-RELATED"/>
    <property type="match status" value="1"/>
</dbReference>
<evidence type="ECO:0000259" key="2">
    <source>
        <dbReference type="Pfam" id="PF05193"/>
    </source>
</evidence>
<dbReference type="PANTHER" id="PTHR43016">
    <property type="entry name" value="PRESEQUENCE PROTEASE"/>
    <property type="match status" value="1"/>
</dbReference>
<dbReference type="InterPro" id="IPR011765">
    <property type="entry name" value="Pept_M16_N"/>
</dbReference>
<name>A0AAV9ILP8_9RHOD</name>
<feature type="domain" description="Peptidase M16 C-terminal" evidence="2">
    <location>
        <begin position="194"/>
        <end position="373"/>
    </location>
</feature>
<feature type="domain" description="Peptidase M16 N-terminal" evidence="1">
    <location>
        <begin position="53"/>
        <end position="130"/>
    </location>
</feature>
<sequence>MHNFERKLRFRVGEKVVTEKYVSKETGLTAINVRVDTPIVYGYFCLGTEIRSDDGLPHTLEHLIFLGSESYPYKGILDDIANRCLARGTNAWTDVDHTAYTLETAGSEGFISMLPIYMDHILFPQLTDYGFITEVHHINGEGLDAGVVYSEMQSRENTCSSRAHRKLLRCLYGAPEVCGLSSETGGILANIRELTNEQVRKYHEKYYRPENLCVIVIGSVNTEELLSTLQITENKIISKRLEHNWQQRPFERPWKDPIPPMPPLENQVISITFPADDESSGSLYLGWRGPRWNDFQVIAAIDVMHTYLTGGASSPLHASLVDCEEPFCSGVHYSLLENKETAHIFVAEDASPQHFEDILHLYDQVMYSLCQKGSLDMDRLRGLVHRAKVQFLSSLEESPENLAFPIIIHFLYDSSQDSLQESLNVVERLNLLSEMNEDFWLDILKRYFICRRGETVILEAVPSIAEGDRLREEEEQRIETRRKSLSSDDLKAFEKALDEANVQNSKRPPLELIESIPVPDPQKIRLIPISTYREVPEMIIQNNTCVVTEREDSECQQLWLSHGRFSEKPLPFLLHIDHVHSSFIELRAVLNTQDIEPALRPLCVLYIASILETSLVDSDGSVISHQQVVDDLMKESIFAETSIGFGGGHTAYDCGEFPQVLVLELKFESHKYSQAIQWLYKLLFKTIFSAERTKTIASKLLKNISRKRRSGAAVSRCIACCLNFDLTKSNLASSCSLYQYHFLERVLNRLDANPEQVIDDLEKFRNTIVQPHNLSFHLVADLELVMRNNQNVSLRDEWLEYFGFLTTESMVNGTWKMENKSAVAFTAETRLQQLEDNQTIIVPLQAVESSFMVLTAQGPDHFMHEYVPVLMVLFEYLTMLEGPLWKGIRGMGYAYSYGMRCDPEEGLIYFSLNRSSQFCLSYQAAKNIFREFVENIRPWEHHGLEAAKAGVIYSIIEREKTVNDKAVESFMDWNIRRLSKPEEFTHELLAAVAKVNTVRVEDAMRRYLCNLFHSRVSKVVIVTNPLYVKDIESLLEQEDEHRKALLLEDLDSFFGNLCDNSS</sequence>
<dbReference type="InterPro" id="IPR007863">
    <property type="entry name" value="Peptidase_M16_C"/>
</dbReference>
<dbReference type="Pfam" id="PF05193">
    <property type="entry name" value="Peptidase_M16_C"/>
    <property type="match status" value="1"/>
</dbReference>
<gene>
    <name evidence="3" type="ORF">GAYE_SCF55G6270</name>
</gene>
<keyword evidence="4" id="KW-1185">Reference proteome</keyword>
<dbReference type="FunFam" id="3.30.830.10:FF:000015">
    <property type="entry name" value="Putative zinc metalloprotease"/>
    <property type="match status" value="1"/>
</dbReference>
<dbReference type="Pfam" id="PF00675">
    <property type="entry name" value="Peptidase_M16"/>
    <property type="match status" value="1"/>
</dbReference>
<dbReference type="AlphaFoldDB" id="A0AAV9ILP8"/>
<evidence type="ECO:0000313" key="4">
    <source>
        <dbReference type="Proteomes" id="UP001300502"/>
    </source>
</evidence>
<evidence type="ECO:0000259" key="1">
    <source>
        <dbReference type="Pfam" id="PF00675"/>
    </source>
</evidence>
<comment type="caution">
    <text evidence="3">The sequence shown here is derived from an EMBL/GenBank/DDBJ whole genome shotgun (WGS) entry which is preliminary data.</text>
</comment>
<dbReference type="Proteomes" id="UP001300502">
    <property type="component" value="Unassembled WGS sequence"/>
</dbReference>
<accession>A0AAV9ILP8</accession>
<proteinExistence type="predicted"/>